<evidence type="ECO:0000313" key="1">
    <source>
        <dbReference type="EMBL" id="KAI3758929.1"/>
    </source>
</evidence>
<sequence>MSNHGPKTFSLKRDNSTGLKSALISVVTDTRHVFFSFPFLSFLFLHSKTLIFVWRFRNLSIVDKIFADDSNVSPTFGEKFGSPTILISTPRNSLKFVLWDIIREVSGILLTREQANQHRLRWFSKQIRYFDVLVEGESERLRFFLLMGATLYFENLPHVYSCSSAGMSSRCNMVDWVVCRMQYG</sequence>
<evidence type="ECO:0000313" key="2">
    <source>
        <dbReference type="Proteomes" id="UP001055879"/>
    </source>
</evidence>
<reference evidence="2" key="1">
    <citation type="journal article" date="2022" name="Mol. Ecol. Resour.">
        <title>The genomes of chicory, endive, great burdock and yacon provide insights into Asteraceae palaeo-polyploidization history and plant inulin production.</title>
        <authorList>
            <person name="Fan W."/>
            <person name="Wang S."/>
            <person name="Wang H."/>
            <person name="Wang A."/>
            <person name="Jiang F."/>
            <person name="Liu H."/>
            <person name="Zhao H."/>
            <person name="Xu D."/>
            <person name="Zhang Y."/>
        </authorList>
    </citation>
    <scope>NUCLEOTIDE SEQUENCE [LARGE SCALE GENOMIC DNA]</scope>
    <source>
        <strain evidence="2">cv. Niubang</strain>
    </source>
</reference>
<comment type="caution">
    <text evidence="1">The sequence shown here is derived from an EMBL/GenBank/DDBJ whole genome shotgun (WGS) entry which is preliminary data.</text>
</comment>
<organism evidence="1 2">
    <name type="scientific">Arctium lappa</name>
    <name type="common">Greater burdock</name>
    <name type="synonym">Lappa major</name>
    <dbReference type="NCBI Taxonomy" id="4217"/>
    <lineage>
        <taxon>Eukaryota</taxon>
        <taxon>Viridiplantae</taxon>
        <taxon>Streptophyta</taxon>
        <taxon>Embryophyta</taxon>
        <taxon>Tracheophyta</taxon>
        <taxon>Spermatophyta</taxon>
        <taxon>Magnoliopsida</taxon>
        <taxon>eudicotyledons</taxon>
        <taxon>Gunneridae</taxon>
        <taxon>Pentapetalae</taxon>
        <taxon>asterids</taxon>
        <taxon>campanulids</taxon>
        <taxon>Asterales</taxon>
        <taxon>Asteraceae</taxon>
        <taxon>Carduoideae</taxon>
        <taxon>Cardueae</taxon>
        <taxon>Arctiinae</taxon>
        <taxon>Arctium</taxon>
    </lineage>
</organism>
<dbReference type="Proteomes" id="UP001055879">
    <property type="component" value="Linkage Group LG02"/>
</dbReference>
<name>A0ACB9EJ19_ARCLA</name>
<gene>
    <name evidence="1" type="ORF">L6452_06502</name>
</gene>
<accession>A0ACB9EJ19</accession>
<dbReference type="EMBL" id="CM042048">
    <property type="protein sequence ID" value="KAI3758929.1"/>
    <property type="molecule type" value="Genomic_DNA"/>
</dbReference>
<protein>
    <submittedName>
        <fullName evidence="1">Uncharacterized protein</fullName>
    </submittedName>
</protein>
<keyword evidence="2" id="KW-1185">Reference proteome</keyword>
<proteinExistence type="predicted"/>
<reference evidence="1 2" key="2">
    <citation type="journal article" date="2022" name="Mol. Ecol. Resour.">
        <title>The genomes of chicory, endive, great burdock and yacon provide insights into Asteraceae paleo-polyploidization history and plant inulin production.</title>
        <authorList>
            <person name="Fan W."/>
            <person name="Wang S."/>
            <person name="Wang H."/>
            <person name="Wang A."/>
            <person name="Jiang F."/>
            <person name="Liu H."/>
            <person name="Zhao H."/>
            <person name="Xu D."/>
            <person name="Zhang Y."/>
        </authorList>
    </citation>
    <scope>NUCLEOTIDE SEQUENCE [LARGE SCALE GENOMIC DNA]</scope>
    <source>
        <strain evidence="2">cv. Niubang</strain>
    </source>
</reference>